<reference evidence="1" key="1">
    <citation type="submission" date="2006-10" db="EMBL/GenBank/DDBJ databases">
        <title>Complete sequence of Solibacter usitatus Ellin6076.</title>
        <authorList>
            <consortium name="US DOE Joint Genome Institute"/>
            <person name="Copeland A."/>
            <person name="Lucas S."/>
            <person name="Lapidus A."/>
            <person name="Barry K."/>
            <person name="Detter J.C."/>
            <person name="Glavina del Rio T."/>
            <person name="Hammon N."/>
            <person name="Israni S."/>
            <person name="Dalin E."/>
            <person name="Tice H."/>
            <person name="Pitluck S."/>
            <person name="Thompson L.S."/>
            <person name="Brettin T."/>
            <person name="Bruce D."/>
            <person name="Han C."/>
            <person name="Tapia R."/>
            <person name="Gilna P."/>
            <person name="Schmutz J."/>
            <person name="Larimer F."/>
            <person name="Land M."/>
            <person name="Hauser L."/>
            <person name="Kyrpides N."/>
            <person name="Mikhailova N."/>
            <person name="Janssen P.H."/>
            <person name="Kuske C.R."/>
            <person name="Richardson P."/>
        </authorList>
    </citation>
    <scope>NUCLEOTIDE SEQUENCE</scope>
    <source>
        <strain evidence="1">Ellin6076</strain>
    </source>
</reference>
<name>Q020Z2_SOLUE</name>
<accession>Q020Z2</accession>
<organism evidence="1">
    <name type="scientific">Solibacter usitatus (strain Ellin6076)</name>
    <dbReference type="NCBI Taxonomy" id="234267"/>
    <lineage>
        <taxon>Bacteria</taxon>
        <taxon>Pseudomonadati</taxon>
        <taxon>Acidobacteriota</taxon>
        <taxon>Terriglobia</taxon>
        <taxon>Bryobacterales</taxon>
        <taxon>Solibacteraceae</taxon>
        <taxon>Candidatus Solibacter</taxon>
    </lineage>
</organism>
<dbReference type="eggNOG" id="COG3801">
    <property type="taxonomic scope" value="Bacteria"/>
</dbReference>
<protein>
    <recommendedName>
        <fullName evidence="2">MmcQ/YjbR family DNA-binding protein</fullName>
    </recommendedName>
</protein>
<dbReference type="HOGENOM" id="CLU_138549_4_1_0"/>
<dbReference type="EMBL" id="CP000473">
    <property type="protein sequence ID" value="ABJ84497.1"/>
    <property type="molecule type" value="Genomic_DNA"/>
</dbReference>
<proteinExistence type="predicted"/>
<dbReference type="OrthoDB" id="277063at2"/>
<dbReference type="Pfam" id="PF04237">
    <property type="entry name" value="YjbR"/>
    <property type="match status" value="1"/>
</dbReference>
<dbReference type="InterPro" id="IPR038056">
    <property type="entry name" value="YjbR-like_sf"/>
</dbReference>
<dbReference type="SUPFAM" id="SSF142906">
    <property type="entry name" value="YjbR-like"/>
    <property type="match status" value="1"/>
</dbReference>
<dbReference type="InParanoid" id="Q020Z2"/>
<dbReference type="InterPro" id="IPR058532">
    <property type="entry name" value="YjbR/MT2646/Rv2570-like"/>
</dbReference>
<dbReference type="KEGG" id="sus:Acid_3525"/>
<sequence length="117" mass="12474">MTGTDYQRLALSLPGATVGSHMGNADFRVGGRIFATLSLESQGYGVLLLSPEQQAGMVEDAPEIFSPVPGGWGKNGSTQVLLAKVTGDILESALRAAWQRRVEMNAPKKKAKAKMSR</sequence>
<evidence type="ECO:0008006" key="2">
    <source>
        <dbReference type="Google" id="ProtNLM"/>
    </source>
</evidence>
<gene>
    <name evidence="1" type="ordered locus">Acid_3525</name>
</gene>
<evidence type="ECO:0000313" key="1">
    <source>
        <dbReference type="EMBL" id="ABJ84497.1"/>
    </source>
</evidence>
<dbReference type="STRING" id="234267.Acid_3525"/>
<dbReference type="AlphaFoldDB" id="Q020Z2"/>